<dbReference type="RefSeq" id="WP_138544334.1">
    <property type="nucleotide sequence ID" value="NZ_PNCJ01000011.1"/>
</dbReference>
<dbReference type="InterPro" id="IPR005467">
    <property type="entry name" value="His_kinase_dom"/>
</dbReference>
<dbReference type="PRINTS" id="PR00344">
    <property type="entry name" value="BCTRLSENSOR"/>
</dbReference>
<dbReference type="Pfam" id="PF13589">
    <property type="entry name" value="HATPase_c_3"/>
    <property type="match status" value="1"/>
</dbReference>
<accession>A0A5S3X2C7</accession>
<dbReference type="GO" id="GO:0004673">
    <property type="term" value="F:protein histidine kinase activity"/>
    <property type="evidence" value="ECO:0007669"/>
    <property type="project" value="UniProtKB-EC"/>
</dbReference>
<proteinExistence type="predicted"/>
<dbReference type="PROSITE" id="PS50109">
    <property type="entry name" value="HIS_KIN"/>
    <property type="match status" value="1"/>
</dbReference>
<dbReference type="PANTHER" id="PTHR43065">
    <property type="entry name" value="SENSOR HISTIDINE KINASE"/>
    <property type="match status" value="1"/>
</dbReference>
<dbReference type="AlphaFoldDB" id="A0A5S3X2C7"/>
<dbReference type="InterPro" id="IPR003594">
    <property type="entry name" value="HATPase_dom"/>
</dbReference>
<dbReference type="InterPro" id="IPR036890">
    <property type="entry name" value="HATPase_C_sf"/>
</dbReference>
<comment type="caution">
    <text evidence="4">The sequence shown here is derived from an EMBL/GenBank/DDBJ whole genome shotgun (WGS) entry which is preliminary data.</text>
</comment>
<sequence>MPKEKLEKNFVEFRVSAKTARLIGRESISSAEGAIIELVKNSYDADASQCQIFILSKFEQIPPLLTNKEFLDVESTLNADIERNCLKKAYEYSDLDQTYLLKDTLSSANRELLSSIFSKDNMIVIADDGEGMTSKIIEEHWMTIGTNAKELSAISDRGRIKSGAKGIGRFALDKLGKSCEMKTVQESNQPCIWNVNWDDFEDKETLDQVQASLEIRDFSFSDSLESLTELKSHLYNNPSSSGTLICISNLREFWPKARISRLFENLKSLLPPLEESDFKISLYANKHEEDYGELTYSDYNEYDWKLSAKIANGSAELTFYPAEYDKQSFDYDFFKTQGYINEPLFSEEEFKNGEYKRVVKVDNLIPNSNESSELKQTLDNLGDFEFSAYFLKKASSNDEKLKYFYKSVNQTLRNKWLSLNGGVKIYRDNMRVRPYGIGSNFDWLKLDERAAASPAAPSRKGQWRVRAHQLAGIAHISRLKNVGIEDQSNREGLIDNDYLAVFKNLLVALVKELEYQRSYVASILDSLHKQKNVEEQIVEQSKNIIKSHKPTKPKEPDLFTTDEKSQDEEKIDVLVQHAKIQDEKIDNLTEENKLLRVLAGSGAMIASFAHDFKKMSNNLSARHKKLIKVLNLFDLDVSKVDPSLDPFSMIADMQQQDDKLNAWLKLTLDTLKQDRRKSKTIDLEDYFSTLHNFWEAHLSSKNAELSFDIIPGTAIKCFEIELDAIFNNLISNSYEAFKNLGFRGEKIISINVLLNGEELEFIYKDSGPGLSKTISNANKIFEPLFTTKTDNQGNIIGTGLGMSLVKGSIEDLDGNISVLSKPGESGFSVKISIPSKVEQPISRK</sequence>
<dbReference type="SUPFAM" id="SSF55874">
    <property type="entry name" value="ATPase domain of HSP90 chaperone/DNA topoisomerase II/histidine kinase"/>
    <property type="match status" value="2"/>
</dbReference>
<dbReference type="Proteomes" id="UP000306719">
    <property type="component" value="Unassembled WGS sequence"/>
</dbReference>
<evidence type="ECO:0000259" key="3">
    <source>
        <dbReference type="PROSITE" id="PS50109"/>
    </source>
</evidence>
<protein>
    <recommendedName>
        <fullName evidence="2">histidine kinase</fullName>
        <ecNumber evidence="2">2.7.13.3</ecNumber>
    </recommendedName>
</protein>
<dbReference type="EC" id="2.7.13.3" evidence="2"/>
<comment type="catalytic activity">
    <reaction evidence="1">
        <text>ATP + protein L-histidine = ADP + protein N-phospho-L-histidine.</text>
        <dbReference type="EC" id="2.7.13.3"/>
    </reaction>
</comment>
<evidence type="ECO:0000313" key="5">
    <source>
        <dbReference type="Proteomes" id="UP000306719"/>
    </source>
</evidence>
<evidence type="ECO:0000256" key="2">
    <source>
        <dbReference type="ARBA" id="ARBA00012438"/>
    </source>
</evidence>
<dbReference type="Pfam" id="PF02518">
    <property type="entry name" value="HATPase_c"/>
    <property type="match status" value="1"/>
</dbReference>
<feature type="domain" description="Histidine kinase" evidence="3">
    <location>
        <begin position="607"/>
        <end position="837"/>
    </location>
</feature>
<gene>
    <name evidence="4" type="ORF">CWB98_07835</name>
</gene>
<dbReference type="InterPro" id="IPR004358">
    <property type="entry name" value="Sig_transdc_His_kin-like_C"/>
</dbReference>
<name>A0A5S3X2C7_9GAMM</name>
<organism evidence="4 5">
    <name type="scientific">Pseudoalteromonas rubra</name>
    <dbReference type="NCBI Taxonomy" id="43658"/>
    <lineage>
        <taxon>Bacteria</taxon>
        <taxon>Pseudomonadati</taxon>
        <taxon>Pseudomonadota</taxon>
        <taxon>Gammaproteobacteria</taxon>
        <taxon>Alteromonadales</taxon>
        <taxon>Pseudoalteromonadaceae</taxon>
        <taxon>Pseudoalteromonas</taxon>
    </lineage>
</organism>
<dbReference type="Gene3D" id="3.30.565.10">
    <property type="entry name" value="Histidine kinase-like ATPase, C-terminal domain"/>
    <property type="match status" value="2"/>
</dbReference>
<reference evidence="5" key="2">
    <citation type="submission" date="2019-06" db="EMBL/GenBank/DDBJ databases">
        <title>Co-occurence of chitin degradation, pigmentation and bioactivity in marine Pseudoalteromonas.</title>
        <authorList>
            <person name="Sonnenschein E.C."/>
            <person name="Bech P.K."/>
        </authorList>
    </citation>
    <scope>NUCLEOTIDE SEQUENCE [LARGE SCALE GENOMIC DNA]</scope>
    <source>
        <strain evidence="5">S2599</strain>
    </source>
</reference>
<reference evidence="4 5" key="1">
    <citation type="submission" date="2018-01" db="EMBL/GenBank/DDBJ databases">
        <authorList>
            <person name="Paulsen S."/>
            <person name="Gram L.K."/>
        </authorList>
    </citation>
    <scope>NUCLEOTIDE SEQUENCE [LARGE SCALE GENOMIC DNA]</scope>
    <source>
        <strain evidence="4 5">S2599</strain>
    </source>
</reference>
<dbReference type="EMBL" id="PNCJ01000011">
    <property type="protein sequence ID" value="TMP38219.1"/>
    <property type="molecule type" value="Genomic_DNA"/>
</dbReference>
<dbReference type="SMART" id="SM00387">
    <property type="entry name" value="HATPase_c"/>
    <property type="match status" value="1"/>
</dbReference>
<evidence type="ECO:0000313" key="4">
    <source>
        <dbReference type="EMBL" id="TMP38219.1"/>
    </source>
</evidence>
<evidence type="ECO:0000256" key="1">
    <source>
        <dbReference type="ARBA" id="ARBA00000085"/>
    </source>
</evidence>
<dbReference type="OrthoDB" id="9776727at2"/>